<dbReference type="InterPro" id="IPR002498">
    <property type="entry name" value="PInositol-4-P-4/5-kinase_core"/>
</dbReference>
<dbReference type="Proteomes" id="UP001567538">
    <property type="component" value="Unassembled WGS sequence"/>
</dbReference>
<evidence type="ECO:0000256" key="3">
    <source>
        <dbReference type="SAM" id="MobiDB-lite"/>
    </source>
</evidence>
<dbReference type="AlphaFoldDB" id="A0ABD1FHC0"/>
<comment type="caution">
    <text evidence="5">The sequence shown here is derived from an EMBL/GenBank/DDBJ whole genome shotgun (WGS) entry which is preliminary data.</text>
</comment>
<protein>
    <submittedName>
        <fullName evidence="5">1-phosphatidylinositol-3-phosphate 5-kinase fab1b</fullName>
        <ecNumber evidence="5">2.7.1.150</ecNumber>
    </submittedName>
</protein>
<dbReference type="GO" id="GO:0005524">
    <property type="term" value="F:ATP binding"/>
    <property type="evidence" value="ECO:0007669"/>
    <property type="project" value="UniProtKB-UniRule"/>
</dbReference>
<dbReference type="SUPFAM" id="SSF56104">
    <property type="entry name" value="SAICAR synthase-like"/>
    <property type="match status" value="1"/>
</dbReference>
<dbReference type="PANTHER" id="PTHR45748:SF7">
    <property type="entry name" value="1-PHOSPHATIDYLINOSITOL 3-PHOSPHATE 5-KINASE-RELATED"/>
    <property type="match status" value="1"/>
</dbReference>
<keyword evidence="2" id="KW-0067">ATP-binding</keyword>
<evidence type="ECO:0000259" key="4">
    <source>
        <dbReference type="PROSITE" id="PS51455"/>
    </source>
</evidence>
<feature type="domain" description="PIPK" evidence="4">
    <location>
        <begin position="1"/>
        <end position="191"/>
    </location>
</feature>
<dbReference type="EMBL" id="JBEAFC010000015">
    <property type="protein sequence ID" value="KAL1531241.1"/>
    <property type="molecule type" value="Genomic_DNA"/>
</dbReference>
<evidence type="ECO:0000256" key="2">
    <source>
        <dbReference type="PROSITE-ProRule" id="PRU00781"/>
    </source>
</evidence>
<sequence length="191" mass="21182">MDRESAAKKTITPPNTFLRASFVAFSTTTGPVAGRCKNDRSLDEETNPLRSGLPAKGLNDIENPRYLSESISVGCPTCLAKILDIYQHEGHIKAFERRKNDENGCSGDGESSIQTQYHRLYDLKGSDRARYNADSSGSNKVLLDQNLIEAMPTSPIFLGTKAKRLLERALCNDTSFLASIDVMDYSLLSWR</sequence>
<dbReference type="GO" id="GO:0046488">
    <property type="term" value="P:phosphatidylinositol metabolic process"/>
    <property type="evidence" value="ECO:0007669"/>
    <property type="project" value="UniProtKB-UniRule"/>
</dbReference>
<name>A0ABD1FHC0_SALDI</name>
<evidence type="ECO:0000313" key="6">
    <source>
        <dbReference type="Proteomes" id="UP001567538"/>
    </source>
</evidence>
<feature type="region of interest" description="Disordered" evidence="3">
    <location>
        <begin position="37"/>
        <end position="58"/>
    </location>
</feature>
<dbReference type="Pfam" id="PF01504">
    <property type="entry name" value="PIP5K"/>
    <property type="match status" value="1"/>
</dbReference>
<evidence type="ECO:0000256" key="1">
    <source>
        <dbReference type="ARBA" id="ARBA00022777"/>
    </source>
</evidence>
<proteinExistence type="predicted"/>
<dbReference type="SMART" id="SM00330">
    <property type="entry name" value="PIPKc"/>
    <property type="match status" value="1"/>
</dbReference>
<dbReference type="PROSITE" id="PS51455">
    <property type="entry name" value="PIPK"/>
    <property type="match status" value="1"/>
</dbReference>
<keyword evidence="2 5" id="KW-0808">Transferase</keyword>
<keyword evidence="6" id="KW-1185">Reference proteome</keyword>
<evidence type="ECO:0000313" key="5">
    <source>
        <dbReference type="EMBL" id="KAL1531241.1"/>
    </source>
</evidence>
<organism evidence="5 6">
    <name type="scientific">Salvia divinorum</name>
    <name type="common">Maria pastora</name>
    <name type="synonym">Diviner's sage</name>
    <dbReference type="NCBI Taxonomy" id="28513"/>
    <lineage>
        <taxon>Eukaryota</taxon>
        <taxon>Viridiplantae</taxon>
        <taxon>Streptophyta</taxon>
        <taxon>Embryophyta</taxon>
        <taxon>Tracheophyta</taxon>
        <taxon>Spermatophyta</taxon>
        <taxon>Magnoliopsida</taxon>
        <taxon>eudicotyledons</taxon>
        <taxon>Gunneridae</taxon>
        <taxon>Pentapetalae</taxon>
        <taxon>asterids</taxon>
        <taxon>lamiids</taxon>
        <taxon>Lamiales</taxon>
        <taxon>Lamiaceae</taxon>
        <taxon>Nepetoideae</taxon>
        <taxon>Mentheae</taxon>
        <taxon>Salviinae</taxon>
        <taxon>Salvia</taxon>
        <taxon>Salvia subgen. Calosphace</taxon>
    </lineage>
</organism>
<dbReference type="EC" id="2.7.1.150" evidence="5"/>
<accession>A0ABD1FHC0</accession>
<keyword evidence="2" id="KW-0547">Nucleotide-binding</keyword>
<reference evidence="5 6" key="1">
    <citation type="submission" date="2024-06" db="EMBL/GenBank/DDBJ databases">
        <title>A chromosome level genome sequence of Diviner's sage (Salvia divinorum).</title>
        <authorList>
            <person name="Ford S.A."/>
            <person name="Ro D.-K."/>
            <person name="Ness R.W."/>
            <person name="Phillips M.A."/>
        </authorList>
    </citation>
    <scope>NUCLEOTIDE SEQUENCE [LARGE SCALE GENOMIC DNA]</scope>
    <source>
        <strain evidence="5">SAF-2024a</strain>
        <tissue evidence="5">Leaf</tissue>
    </source>
</reference>
<dbReference type="InterPro" id="IPR027483">
    <property type="entry name" value="PInositol-4-P-4/5-kinase_C_sf"/>
</dbReference>
<dbReference type="PANTHER" id="PTHR45748">
    <property type="entry name" value="1-PHOSPHATIDYLINOSITOL 3-PHOSPHATE 5-KINASE-RELATED"/>
    <property type="match status" value="1"/>
</dbReference>
<keyword evidence="1 2" id="KW-0418">Kinase</keyword>
<gene>
    <name evidence="5" type="primary">FAB1B</name>
    <name evidence="5" type="ORF">AAHA92_33940</name>
</gene>
<dbReference type="Gene3D" id="3.30.810.10">
    <property type="entry name" value="2-Layer Sandwich"/>
    <property type="match status" value="1"/>
</dbReference>
<dbReference type="GO" id="GO:0000285">
    <property type="term" value="F:1-phosphatidylinositol-3-phosphate 5-kinase activity"/>
    <property type="evidence" value="ECO:0007669"/>
    <property type="project" value="UniProtKB-EC"/>
</dbReference>